<reference evidence="1" key="1">
    <citation type="journal article" date="2019" name="bioRxiv">
        <title>The Genome of the Zebra Mussel, Dreissena polymorpha: A Resource for Invasive Species Research.</title>
        <authorList>
            <person name="McCartney M.A."/>
            <person name="Auch B."/>
            <person name="Kono T."/>
            <person name="Mallez S."/>
            <person name="Zhang Y."/>
            <person name="Obille A."/>
            <person name="Becker A."/>
            <person name="Abrahante J.E."/>
            <person name="Garbe J."/>
            <person name="Badalamenti J.P."/>
            <person name="Herman A."/>
            <person name="Mangelson H."/>
            <person name="Liachko I."/>
            <person name="Sullivan S."/>
            <person name="Sone E.D."/>
            <person name="Koren S."/>
            <person name="Silverstein K.A.T."/>
            <person name="Beckman K.B."/>
            <person name="Gohl D.M."/>
        </authorList>
    </citation>
    <scope>NUCLEOTIDE SEQUENCE</scope>
    <source>
        <strain evidence="1">Duluth1</strain>
        <tissue evidence="1">Whole animal</tissue>
    </source>
</reference>
<sequence>MSMACNGNLACFTAAINDRTVGDWFLMNIAGMQYKHCGMQYKHCKAIERKN</sequence>
<name>A0A9D4C7Q3_DREPO</name>
<proteinExistence type="predicted"/>
<comment type="caution">
    <text evidence="1">The sequence shown here is derived from an EMBL/GenBank/DDBJ whole genome shotgun (WGS) entry which is preliminary data.</text>
</comment>
<dbReference type="AlphaFoldDB" id="A0A9D4C7Q3"/>
<reference evidence="1" key="2">
    <citation type="submission" date="2020-11" db="EMBL/GenBank/DDBJ databases">
        <authorList>
            <person name="McCartney M.A."/>
            <person name="Auch B."/>
            <person name="Kono T."/>
            <person name="Mallez S."/>
            <person name="Becker A."/>
            <person name="Gohl D.M."/>
            <person name="Silverstein K.A.T."/>
            <person name="Koren S."/>
            <person name="Bechman K.B."/>
            <person name="Herman A."/>
            <person name="Abrahante J.E."/>
            <person name="Garbe J."/>
        </authorList>
    </citation>
    <scope>NUCLEOTIDE SEQUENCE</scope>
    <source>
        <strain evidence="1">Duluth1</strain>
        <tissue evidence="1">Whole animal</tissue>
    </source>
</reference>
<dbReference type="EMBL" id="JAIWYP010000013">
    <property type="protein sequence ID" value="KAH3718590.1"/>
    <property type="molecule type" value="Genomic_DNA"/>
</dbReference>
<accession>A0A9D4C7Q3</accession>
<keyword evidence="2" id="KW-1185">Reference proteome</keyword>
<gene>
    <name evidence="1" type="ORF">DPMN_061396</name>
</gene>
<protein>
    <submittedName>
        <fullName evidence="1">Uncharacterized protein</fullName>
    </submittedName>
</protein>
<evidence type="ECO:0000313" key="1">
    <source>
        <dbReference type="EMBL" id="KAH3718590.1"/>
    </source>
</evidence>
<evidence type="ECO:0000313" key="2">
    <source>
        <dbReference type="Proteomes" id="UP000828390"/>
    </source>
</evidence>
<organism evidence="1 2">
    <name type="scientific">Dreissena polymorpha</name>
    <name type="common">Zebra mussel</name>
    <name type="synonym">Mytilus polymorpha</name>
    <dbReference type="NCBI Taxonomy" id="45954"/>
    <lineage>
        <taxon>Eukaryota</taxon>
        <taxon>Metazoa</taxon>
        <taxon>Spiralia</taxon>
        <taxon>Lophotrochozoa</taxon>
        <taxon>Mollusca</taxon>
        <taxon>Bivalvia</taxon>
        <taxon>Autobranchia</taxon>
        <taxon>Heteroconchia</taxon>
        <taxon>Euheterodonta</taxon>
        <taxon>Imparidentia</taxon>
        <taxon>Neoheterodontei</taxon>
        <taxon>Myida</taxon>
        <taxon>Dreissenoidea</taxon>
        <taxon>Dreissenidae</taxon>
        <taxon>Dreissena</taxon>
    </lineage>
</organism>
<dbReference type="Proteomes" id="UP000828390">
    <property type="component" value="Unassembled WGS sequence"/>
</dbReference>